<dbReference type="SUPFAM" id="SSF51735">
    <property type="entry name" value="NAD(P)-binding Rossmann-fold domains"/>
    <property type="match status" value="1"/>
</dbReference>
<dbReference type="GO" id="GO:0005737">
    <property type="term" value="C:cytoplasm"/>
    <property type="evidence" value="ECO:0007669"/>
    <property type="project" value="TreeGrafter"/>
</dbReference>
<comment type="caution">
    <text evidence="2">The sequence shown here is derived from an EMBL/GenBank/DDBJ whole genome shotgun (WGS) entry which is preliminary data.</text>
</comment>
<dbReference type="GO" id="GO:0004029">
    <property type="term" value="F:aldehyde dehydrogenase (NAD+) activity"/>
    <property type="evidence" value="ECO:0007669"/>
    <property type="project" value="TreeGrafter"/>
</dbReference>
<protein>
    <submittedName>
        <fullName evidence="2">Nucleoside-diphosphate-sugar epimerase</fullName>
    </submittedName>
</protein>
<proteinExistence type="predicted"/>
<dbReference type="Gene3D" id="3.40.50.720">
    <property type="entry name" value="NAD(P)-binding Rossmann-like Domain"/>
    <property type="match status" value="1"/>
</dbReference>
<organism evidence="2 3">
    <name type="scientific">Gordonia humi</name>
    <dbReference type="NCBI Taxonomy" id="686429"/>
    <lineage>
        <taxon>Bacteria</taxon>
        <taxon>Bacillati</taxon>
        <taxon>Actinomycetota</taxon>
        <taxon>Actinomycetes</taxon>
        <taxon>Mycobacteriales</taxon>
        <taxon>Gordoniaceae</taxon>
        <taxon>Gordonia</taxon>
    </lineage>
</organism>
<evidence type="ECO:0000313" key="2">
    <source>
        <dbReference type="EMBL" id="MBB4133825.1"/>
    </source>
</evidence>
<dbReference type="PANTHER" id="PTHR48079:SF6">
    <property type="entry name" value="NAD(P)-BINDING DOMAIN-CONTAINING PROTEIN-RELATED"/>
    <property type="match status" value="1"/>
</dbReference>
<dbReference type="PANTHER" id="PTHR48079">
    <property type="entry name" value="PROTEIN YEEZ"/>
    <property type="match status" value="1"/>
</dbReference>
<reference evidence="2 3" key="1">
    <citation type="submission" date="2020-08" db="EMBL/GenBank/DDBJ databases">
        <title>Sequencing the genomes of 1000 actinobacteria strains.</title>
        <authorList>
            <person name="Klenk H.-P."/>
        </authorList>
    </citation>
    <scope>NUCLEOTIDE SEQUENCE [LARGE SCALE GENOMIC DNA]</scope>
    <source>
        <strain evidence="2 3">DSM 45298</strain>
    </source>
</reference>
<dbReference type="Proteomes" id="UP000551501">
    <property type="component" value="Unassembled WGS sequence"/>
</dbReference>
<accession>A0A840EM34</accession>
<dbReference type="AlphaFoldDB" id="A0A840EM34"/>
<dbReference type="InterPro" id="IPR036291">
    <property type="entry name" value="NAD(P)-bd_dom_sf"/>
</dbReference>
<feature type="domain" description="NAD-dependent epimerase/dehydratase" evidence="1">
    <location>
        <begin position="3"/>
        <end position="212"/>
    </location>
</feature>
<evidence type="ECO:0000259" key="1">
    <source>
        <dbReference type="Pfam" id="PF01370"/>
    </source>
</evidence>
<dbReference type="InterPro" id="IPR001509">
    <property type="entry name" value="Epimerase_deHydtase"/>
</dbReference>
<gene>
    <name evidence="2" type="ORF">BKA16_000377</name>
</gene>
<dbReference type="EMBL" id="JACIFP010000001">
    <property type="protein sequence ID" value="MBB4133825.1"/>
    <property type="molecule type" value="Genomic_DNA"/>
</dbReference>
<keyword evidence="3" id="KW-1185">Reference proteome</keyword>
<evidence type="ECO:0000313" key="3">
    <source>
        <dbReference type="Proteomes" id="UP000551501"/>
    </source>
</evidence>
<dbReference type="InterPro" id="IPR051783">
    <property type="entry name" value="NAD(P)-dependent_oxidoreduct"/>
</dbReference>
<name>A0A840EM34_9ACTN</name>
<sequence length="302" mass="32470">MRVLIYGATGYLGGAIVRRLVGEHDVVGFARRADAADDLRTLGADAVVGDLDDISAAVAHVDAADAVIYAAQLLIQPEFDVVEAVIERMAGSGKTLVFTSGTGVLSERTDGDWSENTFAEDDEFVPSKYVGARKDTEDLVRAAAERGVRAMVVRPGMIWGHGGCPMIRGLFRSAEATGAVCYIGRGLNLYSNVHVDDVAEVYSLALDKGVAGALYHAVSGETNYRTLAEAVAARLAVSTRSVDLGTALEFWDKFTALIAFSVCSRSRAPRTRRELGWMPSPDRLDILDDIDELVARRTTVRG</sequence>
<dbReference type="RefSeq" id="WP_183368966.1">
    <property type="nucleotide sequence ID" value="NZ_BAABHL010000045.1"/>
</dbReference>
<dbReference type="Pfam" id="PF01370">
    <property type="entry name" value="Epimerase"/>
    <property type="match status" value="1"/>
</dbReference>